<dbReference type="EMBL" id="CAEZVR010000071">
    <property type="protein sequence ID" value="CAB4633935.1"/>
    <property type="molecule type" value="Genomic_DNA"/>
</dbReference>
<feature type="transmembrane region" description="Helical" evidence="2">
    <location>
        <begin position="122"/>
        <end position="139"/>
    </location>
</feature>
<dbReference type="GO" id="GO:0055070">
    <property type="term" value="P:copper ion homeostasis"/>
    <property type="evidence" value="ECO:0007669"/>
    <property type="project" value="TreeGrafter"/>
</dbReference>
<keyword evidence="2" id="KW-1133">Transmembrane helix</keyword>
<keyword evidence="2" id="KW-0812">Transmembrane</keyword>
<reference evidence="3" key="1">
    <citation type="submission" date="2020-05" db="EMBL/GenBank/DDBJ databases">
        <authorList>
            <person name="Chiriac C."/>
            <person name="Salcher M."/>
            <person name="Ghai R."/>
            <person name="Kavagutti S V."/>
        </authorList>
    </citation>
    <scope>NUCLEOTIDE SEQUENCE</scope>
</reference>
<dbReference type="InterPro" id="IPR023214">
    <property type="entry name" value="HAD_sf"/>
</dbReference>
<dbReference type="PANTHER" id="PTHR43520:SF8">
    <property type="entry name" value="P-TYPE CU(+) TRANSPORTER"/>
    <property type="match status" value="1"/>
</dbReference>
<dbReference type="Gene3D" id="3.40.50.1000">
    <property type="entry name" value="HAD superfamily/HAD-like"/>
    <property type="match status" value="1"/>
</dbReference>
<dbReference type="GO" id="GO:0043682">
    <property type="term" value="F:P-type divalent copper transporter activity"/>
    <property type="evidence" value="ECO:0007669"/>
    <property type="project" value="TreeGrafter"/>
</dbReference>
<dbReference type="GO" id="GO:0016020">
    <property type="term" value="C:membrane"/>
    <property type="evidence" value="ECO:0007669"/>
    <property type="project" value="InterPro"/>
</dbReference>
<dbReference type="AlphaFoldDB" id="A0A6J6JBC0"/>
<dbReference type="Pfam" id="PF00702">
    <property type="entry name" value="Hydrolase"/>
    <property type="match status" value="1"/>
</dbReference>
<keyword evidence="1" id="KW-1278">Translocase</keyword>
<dbReference type="NCBIfam" id="TIGR01494">
    <property type="entry name" value="ATPase_P-type"/>
    <property type="match status" value="1"/>
</dbReference>
<name>A0A6J6JBC0_9ZZZZ</name>
<evidence type="ECO:0000256" key="2">
    <source>
        <dbReference type="SAM" id="Phobius"/>
    </source>
</evidence>
<proteinExistence type="predicted"/>
<evidence type="ECO:0000256" key="1">
    <source>
        <dbReference type="ARBA" id="ARBA00022967"/>
    </source>
</evidence>
<dbReference type="PRINTS" id="PR00119">
    <property type="entry name" value="CATATPASE"/>
</dbReference>
<keyword evidence="2" id="KW-0472">Membrane</keyword>
<sequence>MAIEKLERSGIKTWLITGDSESAAINIGSQAGIAIDHIFASATPEDKLNFVTSLQENGKVLMVGDGINDAAAIAKSDLSIAMGSGTDTSIAAADITLVRPSLMAALDAIKISKKTVRVIKSNLGWAFFYNVAFIPVAATGNLSPMYAAAAMSLSSLFVVLNSLRIK</sequence>
<feature type="transmembrane region" description="Helical" evidence="2">
    <location>
        <begin position="145"/>
        <end position="163"/>
    </location>
</feature>
<dbReference type="SUPFAM" id="SSF56784">
    <property type="entry name" value="HAD-like"/>
    <property type="match status" value="1"/>
</dbReference>
<dbReference type="PANTHER" id="PTHR43520">
    <property type="entry name" value="ATP7, ISOFORM B"/>
    <property type="match status" value="1"/>
</dbReference>
<protein>
    <submittedName>
        <fullName evidence="3">Unannotated protein</fullName>
    </submittedName>
</protein>
<dbReference type="GO" id="GO:0005524">
    <property type="term" value="F:ATP binding"/>
    <property type="evidence" value="ECO:0007669"/>
    <property type="project" value="InterPro"/>
</dbReference>
<gene>
    <name evidence="3" type="ORF">UFOPK2139_00407</name>
</gene>
<organism evidence="3">
    <name type="scientific">freshwater metagenome</name>
    <dbReference type="NCBI Taxonomy" id="449393"/>
    <lineage>
        <taxon>unclassified sequences</taxon>
        <taxon>metagenomes</taxon>
        <taxon>ecological metagenomes</taxon>
    </lineage>
</organism>
<evidence type="ECO:0000313" key="3">
    <source>
        <dbReference type="EMBL" id="CAB4633935.1"/>
    </source>
</evidence>
<dbReference type="GO" id="GO:0005507">
    <property type="term" value="F:copper ion binding"/>
    <property type="evidence" value="ECO:0007669"/>
    <property type="project" value="TreeGrafter"/>
</dbReference>
<dbReference type="InterPro" id="IPR036412">
    <property type="entry name" value="HAD-like_sf"/>
</dbReference>
<dbReference type="InterPro" id="IPR001757">
    <property type="entry name" value="P_typ_ATPase"/>
</dbReference>
<accession>A0A6J6JBC0</accession>
<dbReference type="PRINTS" id="PR00120">
    <property type="entry name" value="HATPASE"/>
</dbReference>
<dbReference type="GO" id="GO:0016887">
    <property type="term" value="F:ATP hydrolysis activity"/>
    <property type="evidence" value="ECO:0007669"/>
    <property type="project" value="InterPro"/>
</dbReference>